<dbReference type="EMBL" id="GL377306">
    <property type="protein sequence ID" value="EFI97514.1"/>
    <property type="molecule type" value="Genomic_DNA"/>
</dbReference>
<evidence type="ECO:0000256" key="1">
    <source>
        <dbReference type="SAM" id="MobiDB-lite"/>
    </source>
</evidence>
<organism evidence="4">
    <name type="scientific">Schizophyllum commune (strain H4-8 / FGSC 9210)</name>
    <name type="common">Split gill fungus</name>
    <dbReference type="NCBI Taxonomy" id="578458"/>
    <lineage>
        <taxon>Eukaryota</taxon>
        <taxon>Fungi</taxon>
        <taxon>Dikarya</taxon>
        <taxon>Basidiomycota</taxon>
        <taxon>Agaricomycotina</taxon>
        <taxon>Agaricomycetes</taxon>
        <taxon>Agaricomycetidae</taxon>
        <taxon>Agaricales</taxon>
        <taxon>Schizophyllaceae</taxon>
        <taxon>Schizophyllum</taxon>
    </lineage>
</organism>
<dbReference type="STRING" id="578458.D8Q626"/>
<dbReference type="GeneID" id="9596503"/>
<keyword evidence="4" id="KW-1185">Reference proteome</keyword>
<feature type="compositionally biased region" description="Basic and acidic residues" evidence="1">
    <location>
        <begin position="104"/>
        <end position="124"/>
    </location>
</feature>
<dbReference type="HOGENOM" id="CLU_1390954_0_0_1"/>
<reference evidence="3 4" key="1">
    <citation type="journal article" date="2010" name="Nat. Biotechnol.">
        <title>Genome sequence of the model mushroom Schizophyllum commune.</title>
        <authorList>
            <person name="Ohm R.A."/>
            <person name="de Jong J.F."/>
            <person name="Lugones L.G."/>
            <person name="Aerts A."/>
            <person name="Kothe E."/>
            <person name="Stajich J.E."/>
            <person name="de Vries R.P."/>
            <person name="Record E."/>
            <person name="Levasseur A."/>
            <person name="Baker S.E."/>
            <person name="Bartholomew K.A."/>
            <person name="Coutinho P.M."/>
            <person name="Erdmann S."/>
            <person name="Fowler T.J."/>
            <person name="Gathman A.C."/>
            <person name="Lombard V."/>
            <person name="Henrissat B."/>
            <person name="Knabe N."/>
            <person name="Kuees U."/>
            <person name="Lilly W.W."/>
            <person name="Lindquist E."/>
            <person name="Lucas S."/>
            <person name="Magnuson J.K."/>
            <person name="Piumi F."/>
            <person name="Raudaskoski M."/>
            <person name="Salamov A."/>
            <person name="Schmutz J."/>
            <person name="Schwarze F.W.M.R."/>
            <person name="vanKuyk P.A."/>
            <person name="Horton J.S."/>
            <person name="Grigoriev I.V."/>
            <person name="Woesten H.A.B."/>
        </authorList>
    </citation>
    <scope>NUCLEOTIDE SEQUENCE [LARGE SCALE GENOMIC DNA]</scope>
    <source>
        <strain evidence="4">H4-8 / FGSC 9210</strain>
    </source>
</reference>
<name>D8Q626_SCHCM</name>
<feature type="region of interest" description="Disordered" evidence="1">
    <location>
        <begin position="103"/>
        <end position="128"/>
    </location>
</feature>
<dbReference type="OrthoDB" id="3357304at2759"/>
<dbReference type="RefSeq" id="XP_003032417.1">
    <property type="nucleotide sequence ID" value="XM_003032371.1"/>
</dbReference>
<keyword evidence="2" id="KW-0732">Signal</keyword>
<dbReference type="Proteomes" id="UP000007431">
    <property type="component" value="Unassembled WGS sequence"/>
</dbReference>
<sequence>MLFLPVPMAIVASVMQLIPISQNTKAIDTASAIRNACNTTLSSSSPHPFSSGAFLSTADKLSARKATGLNTLYVHREEEYVWLPGLIWAVILCVSGVFGPAQHPRREEGSKEHDRTPEETELAARESTALSGSTGTLVLLRIFPMAAMLRWFARLWGAHTAAACAQAAERLQRIREMRIWRGPDADADVGGGVVRG</sequence>
<dbReference type="VEuPathDB" id="FungiDB:SCHCODRAFT_02667474"/>
<gene>
    <name evidence="3" type="ORF">SCHCODRAFT_109418</name>
</gene>
<evidence type="ECO:0000313" key="3">
    <source>
        <dbReference type="EMBL" id="EFI97514.1"/>
    </source>
</evidence>
<dbReference type="InParanoid" id="D8Q626"/>
<feature type="non-terminal residue" evidence="3">
    <location>
        <position position="196"/>
    </location>
</feature>
<evidence type="ECO:0000313" key="4">
    <source>
        <dbReference type="Proteomes" id="UP000007431"/>
    </source>
</evidence>
<dbReference type="KEGG" id="scm:SCHCO_02667474"/>
<feature type="chain" id="PRO_5003120631" evidence="2">
    <location>
        <begin position="17"/>
        <end position="196"/>
    </location>
</feature>
<evidence type="ECO:0000256" key="2">
    <source>
        <dbReference type="SAM" id="SignalP"/>
    </source>
</evidence>
<dbReference type="AlphaFoldDB" id="D8Q626"/>
<feature type="signal peptide" evidence="2">
    <location>
        <begin position="1"/>
        <end position="16"/>
    </location>
</feature>
<accession>D8Q626</accession>
<proteinExistence type="predicted"/>
<protein>
    <submittedName>
        <fullName evidence="3">Uncharacterized protein</fullName>
    </submittedName>
</protein>